<gene>
    <name evidence="2" type="ORF">OEA41_008888</name>
</gene>
<proteinExistence type="predicted"/>
<dbReference type="AlphaFoldDB" id="A0AAD9Z0X6"/>
<name>A0AAD9Z0X6_9LECA</name>
<dbReference type="Proteomes" id="UP001276659">
    <property type="component" value="Unassembled WGS sequence"/>
</dbReference>
<keyword evidence="3" id="KW-1185">Reference proteome</keyword>
<feature type="domain" description="Heterokaryon incompatibility" evidence="1">
    <location>
        <begin position="83"/>
        <end position="231"/>
    </location>
</feature>
<dbReference type="Pfam" id="PF06985">
    <property type="entry name" value="HET"/>
    <property type="match status" value="1"/>
</dbReference>
<evidence type="ECO:0000259" key="1">
    <source>
        <dbReference type="Pfam" id="PF06985"/>
    </source>
</evidence>
<dbReference type="PANTHER" id="PTHR33112">
    <property type="entry name" value="DOMAIN PROTEIN, PUTATIVE-RELATED"/>
    <property type="match status" value="1"/>
</dbReference>
<comment type="caution">
    <text evidence="2">The sequence shown here is derived from an EMBL/GenBank/DDBJ whole genome shotgun (WGS) entry which is preliminary data.</text>
</comment>
<sequence>MRTAENVGDWEPPHDIRDPRLSALISKWFNECKMNHPECDPRVVEKSPGFFPKRLLDLSSTNENGTIKLVTCIPGDKMLAASYATVSHCWGKAKTLKLLSNNIETLKNDGIDIDSLPISYKEAIHFATALNIRYLWIDSLCIIQDDPQDWFSEASVMDKVYLGCDICIALAGAAENSEPSFARRSHSQIRPIRITAEWDGSHAKDYTIRDGFMSRDYTSSVLAERAWVVQESVMSHRTLSFGKIQAWYQCLENAACETYPGWIPKVLNPSSDHSNVLSKSDDLWQHRHKTWESTVERYSDARLTYTSDRLIAFRGITNFYSSRLEEQALAGLWRSQLPFQLLWRTWTSNTLDWREARLDNDGPIRRPRPLRAPTWSWLSIEGQVQFYHTYTLGLAEEGSVTALCTVQHVQADESLRDGQSYVIEGRITLQGALHPIRLGNNGSLAQPLTADANGTELEHISASPSVQEHFGREGIPYLSAQWEPDEEGEQGGLEVFQWNKHTGPSDSTNKKIVEHVNAFCFPILEKRQEGFPLTAGLILEDSKMQPGLYERIGLYTTIGEEEKSYFAVSSLKLVTIV</sequence>
<protein>
    <recommendedName>
        <fullName evidence="1">Heterokaryon incompatibility domain-containing protein</fullName>
    </recommendedName>
</protein>
<reference evidence="2" key="1">
    <citation type="submission" date="2022-11" db="EMBL/GenBank/DDBJ databases">
        <title>Chromosomal genome sequence assembly and mating type (MAT) locus characterization of the leprose asexual lichenized fungus Lepraria neglecta (Nyl.) Erichsen.</title>
        <authorList>
            <person name="Allen J.L."/>
            <person name="Pfeffer B."/>
        </authorList>
    </citation>
    <scope>NUCLEOTIDE SEQUENCE</scope>
    <source>
        <strain evidence="2">Allen 5258</strain>
    </source>
</reference>
<accession>A0AAD9Z0X6</accession>
<evidence type="ECO:0000313" key="2">
    <source>
        <dbReference type="EMBL" id="KAK3169504.1"/>
    </source>
</evidence>
<dbReference type="InterPro" id="IPR010730">
    <property type="entry name" value="HET"/>
</dbReference>
<evidence type="ECO:0000313" key="3">
    <source>
        <dbReference type="Proteomes" id="UP001276659"/>
    </source>
</evidence>
<organism evidence="2 3">
    <name type="scientific">Lepraria neglecta</name>
    <dbReference type="NCBI Taxonomy" id="209136"/>
    <lineage>
        <taxon>Eukaryota</taxon>
        <taxon>Fungi</taxon>
        <taxon>Dikarya</taxon>
        <taxon>Ascomycota</taxon>
        <taxon>Pezizomycotina</taxon>
        <taxon>Lecanoromycetes</taxon>
        <taxon>OSLEUM clade</taxon>
        <taxon>Lecanoromycetidae</taxon>
        <taxon>Lecanorales</taxon>
        <taxon>Lecanorineae</taxon>
        <taxon>Stereocaulaceae</taxon>
        <taxon>Lepraria</taxon>
    </lineage>
</organism>
<dbReference type="PANTHER" id="PTHR33112:SF10">
    <property type="entry name" value="TOL"/>
    <property type="match status" value="1"/>
</dbReference>
<dbReference type="EMBL" id="JASNWA010000009">
    <property type="protein sequence ID" value="KAK3169504.1"/>
    <property type="molecule type" value="Genomic_DNA"/>
</dbReference>